<feature type="region of interest" description="Disordered" evidence="1">
    <location>
        <begin position="256"/>
        <end position="289"/>
    </location>
</feature>
<name>G0UAU5_TRYVY</name>
<feature type="region of interest" description="Disordered" evidence="1">
    <location>
        <begin position="347"/>
        <end position="394"/>
    </location>
</feature>
<feature type="compositionally biased region" description="Polar residues" evidence="1">
    <location>
        <begin position="54"/>
        <end position="63"/>
    </location>
</feature>
<dbReference type="EMBL" id="HE573027">
    <property type="protein sequence ID" value="CCC52932.1"/>
    <property type="molecule type" value="Genomic_DNA"/>
</dbReference>
<evidence type="ECO:0000256" key="1">
    <source>
        <dbReference type="SAM" id="MobiDB-lite"/>
    </source>
</evidence>
<sequence length="394" mass="44202">MATAASSEPVRRRYSAKVEKGENAWRREWSGFMSGVSLRDLRKGGGVALPRTGDLSTAANEGSGTPRPFSYLFVSAADKRAARLAKQQEERQKQNKRHTSEQQARDPLAHLSKHERALLEARERGLRVEGMTRKEVRQFLHLTVSKEQREAEQHRGDLRPHELMDAKLQWYQQGPHPIDLIAEKLVIRKALKKGKRLGLRYNYLLPHPSWIAKREWRRRERILVGLGRRFTFDDDGNILDMFGRRLDHVAPTPQFVVGDGASNTTNNEEPPDAGARLEPHTSAPLPPPAPMGYSESLFVDPKLMCRSFIRQVVKDRGTAAAIQNANLTTTYLSSSLVMGPSIGLEDIAGDDSGGTEQHQGDVTGTTLKRHKEAKAHGRGRVVPQKRSRVPSFEP</sequence>
<evidence type="ECO:0000313" key="2">
    <source>
        <dbReference type="EMBL" id="CCC52932.1"/>
    </source>
</evidence>
<feature type="region of interest" description="Disordered" evidence="1">
    <location>
        <begin position="84"/>
        <end position="113"/>
    </location>
</feature>
<dbReference type="VEuPathDB" id="TriTrypDB:TvY486_1104160"/>
<dbReference type="OMA" id="SEAQHYP"/>
<dbReference type="AlphaFoldDB" id="G0UAU5"/>
<feature type="compositionally biased region" description="Polar residues" evidence="1">
    <location>
        <begin position="354"/>
        <end position="366"/>
    </location>
</feature>
<proteinExistence type="predicted"/>
<feature type="compositionally biased region" description="Basic residues" evidence="1">
    <location>
        <begin position="367"/>
        <end position="388"/>
    </location>
</feature>
<protein>
    <submittedName>
        <fullName evidence="2">Uncharacterized protein</fullName>
    </submittedName>
</protein>
<gene>
    <name evidence="2" type="ORF">TVY486_1104160</name>
</gene>
<reference evidence="2" key="1">
    <citation type="journal article" date="2012" name="Proc. Natl. Acad. Sci. U.S.A.">
        <title>Antigenic diversity is generated by distinct evolutionary mechanisms in African trypanosome species.</title>
        <authorList>
            <person name="Jackson A.P."/>
            <person name="Berry A."/>
            <person name="Aslett M."/>
            <person name="Allison H.C."/>
            <person name="Burton P."/>
            <person name="Vavrova-Anderson J."/>
            <person name="Brown R."/>
            <person name="Browne H."/>
            <person name="Corton N."/>
            <person name="Hauser H."/>
            <person name="Gamble J."/>
            <person name="Gilderthorp R."/>
            <person name="Marcello L."/>
            <person name="McQuillan J."/>
            <person name="Otto T.D."/>
            <person name="Quail M.A."/>
            <person name="Sanders M.J."/>
            <person name="van Tonder A."/>
            <person name="Ginger M.L."/>
            <person name="Field M.C."/>
            <person name="Barry J.D."/>
            <person name="Hertz-Fowler C."/>
            <person name="Berriman M."/>
        </authorList>
    </citation>
    <scope>NUCLEOTIDE SEQUENCE</scope>
    <source>
        <strain evidence="2">Y486</strain>
    </source>
</reference>
<organism evidence="2">
    <name type="scientific">Trypanosoma vivax (strain Y486)</name>
    <dbReference type="NCBI Taxonomy" id="1055687"/>
    <lineage>
        <taxon>Eukaryota</taxon>
        <taxon>Discoba</taxon>
        <taxon>Euglenozoa</taxon>
        <taxon>Kinetoplastea</taxon>
        <taxon>Metakinetoplastina</taxon>
        <taxon>Trypanosomatida</taxon>
        <taxon>Trypanosomatidae</taxon>
        <taxon>Trypanosoma</taxon>
        <taxon>Duttonella</taxon>
    </lineage>
</organism>
<feature type="region of interest" description="Disordered" evidence="1">
    <location>
        <begin position="47"/>
        <end position="68"/>
    </location>
</feature>
<accession>G0UAU5</accession>